<comment type="caution">
    <text evidence="1">The sequence shown here is derived from an EMBL/GenBank/DDBJ whole genome shotgun (WGS) entry which is preliminary data.</text>
</comment>
<proteinExistence type="predicted"/>
<evidence type="ECO:0000313" key="1">
    <source>
        <dbReference type="EMBL" id="PNP75947.1"/>
    </source>
</evidence>
<evidence type="ECO:0000313" key="2">
    <source>
        <dbReference type="Proteomes" id="UP000236664"/>
    </source>
</evidence>
<organism evidence="1 2">
    <name type="scientific">Gibberella nygamai</name>
    <name type="common">Bean root rot disease fungus</name>
    <name type="synonym">Fusarium nygamai</name>
    <dbReference type="NCBI Taxonomy" id="42673"/>
    <lineage>
        <taxon>Eukaryota</taxon>
        <taxon>Fungi</taxon>
        <taxon>Dikarya</taxon>
        <taxon>Ascomycota</taxon>
        <taxon>Pezizomycotina</taxon>
        <taxon>Sordariomycetes</taxon>
        <taxon>Hypocreomycetidae</taxon>
        <taxon>Hypocreales</taxon>
        <taxon>Nectriaceae</taxon>
        <taxon>Fusarium</taxon>
        <taxon>Fusarium fujikuroi species complex</taxon>
    </lineage>
</organism>
<protein>
    <submittedName>
        <fullName evidence="1">Uncharacterized protein</fullName>
    </submittedName>
</protein>
<sequence length="41" mass="4730">MEARLLDRLKLTLGEGRSMAEDEVWSQNTFIRKALYNLASC</sequence>
<dbReference type="AlphaFoldDB" id="A0A2K0W0Z2"/>
<gene>
    <name evidence="1" type="ORF">FNYG_10807</name>
</gene>
<dbReference type="Proteomes" id="UP000236664">
    <property type="component" value="Unassembled WGS sequence"/>
</dbReference>
<reference evidence="1 2" key="1">
    <citation type="submission" date="2017-06" db="EMBL/GenBank/DDBJ databases">
        <title>Genome of Fusarium nygamai isolate CS10214.</title>
        <authorList>
            <person name="Gardiner D.M."/>
            <person name="Obanor F."/>
            <person name="Kazan K."/>
        </authorList>
    </citation>
    <scope>NUCLEOTIDE SEQUENCE [LARGE SCALE GENOMIC DNA]</scope>
    <source>
        <strain evidence="1 2">CS10214</strain>
    </source>
</reference>
<keyword evidence="2" id="KW-1185">Reference proteome</keyword>
<accession>A0A2K0W0Z2</accession>
<name>A0A2K0W0Z2_GIBNY</name>
<dbReference type="EMBL" id="MTQA01000164">
    <property type="protein sequence ID" value="PNP75947.1"/>
    <property type="molecule type" value="Genomic_DNA"/>
</dbReference>